<dbReference type="GO" id="GO:0020037">
    <property type="term" value="F:heme binding"/>
    <property type="evidence" value="ECO:0007669"/>
    <property type="project" value="InterPro"/>
</dbReference>
<dbReference type="HOGENOM" id="CLU_001570_5_1_1"/>
<proteinExistence type="inferred from homology"/>
<dbReference type="AlphaFoldDB" id="D6WZG1"/>
<dbReference type="GO" id="GO:0005789">
    <property type="term" value="C:endoplasmic reticulum membrane"/>
    <property type="evidence" value="ECO:0007669"/>
    <property type="project" value="UniProtKB-SubCell"/>
</dbReference>
<keyword evidence="6 14" id="KW-0349">Heme</keyword>
<keyword evidence="8" id="KW-0256">Endoplasmic reticulum</keyword>
<evidence type="ECO:0000313" key="17">
    <source>
        <dbReference type="Proteomes" id="UP000007266"/>
    </source>
</evidence>
<evidence type="ECO:0000256" key="10">
    <source>
        <dbReference type="ARBA" id="ARBA00023002"/>
    </source>
</evidence>
<dbReference type="InParanoid" id="D6WZG1"/>
<dbReference type="SUPFAM" id="SSF48264">
    <property type="entry name" value="Cytochrome P450"/>
    <property type="match status" value="1"/>
</dbReference>
<reference evidence="16 17" key="2">
    <citation type="journal article" date="2010" name="Nucleic Acids Res.">
        <title>BeetleBase in 2010: revisions to provide comprehensive genomic information for Tribolium castaneum.</title>
        <authorList>
            <person name="Kim H.S."/>
            <person name="Murphy T."/>
            <person name="Xia J."/>
            <person name="Caragea D."/>
            <person name="Park Y."/>
            <person name="Beeman R.W."/>
            <person name="Lorenzen M.D."/>
            <person name="Butcher S."/>
            <person name="Manak J.R."/>
            <person name="Brown S.J."/>
        </authorList>
    </citation>
    <scope>GENOME REANNOTATION</scope>
    <source>
        <strain evidence="16 17">Georgia GA2</strain>
    </source>
</reference>
<dbReference type="PhylomeDB" id="D6WZG1"/>
<dbReference type="InterPro" id="IPR036396">
    <property type="entry name" value="Cyt_P450_sf"/>
</dbReference>
<evidence type="ECO:0000313" key="16">
    <source>
        <dbReference type="EMBL" id="EFA10781.1"/>
    </source>
</evidence>
<evidence type="ECO:0000256" key="1">
    <source>
        <dbReference type="ARBA" id="ARBA00001971"/>
    </source>
</evidence>
<dbReference type="InterPro" id="IPR017972">
    <property type="entry name" value="Cyt_P450_CS"/>
</dbReference>
<keyword evidence="10 15" id="KW-0560">Oxidoreductase</keyword>
<dbReference type="KEGG" id="tca:658965"/>
<dbReference type="CDD" id="cd20628">
    <property type="entry name" value="CYP4"/>
    <property type="match status" value="1"/>
</dbReference>
<organism evidence="16 17">
    <name type="scientific">Tribolium castaneum</name>
    <name type="common">Red flour beetle</name>
    <dbReference type="NCBI Taxonomy" id="7070"/>
    <lineage>
        <taxon>Eukaryota</taxon>
        <taxon>Metazoa</taxon>
        <taxon>Ecdysozoa</taxon>
        <taxon>Arthropoda</taxon>
        <taxon>Hexapoda</taxon>
        <taxon>Insecta</taxon>
        <taxon>Pterygota</taxon>
        <taxon>Neoptera</taxon>
        <taxon>Endopterygota</taxon>
        <taxon>Coleoptera</taxon>
        <taxon>Polyphaga</taxon>
        <taxon>Cucujiformia</taxon>
        <taxon>Tenebrionidae</taxon>
        <taxon>Tenebrionidae incertae sedis</taxon>
        <taxon>Tribolium</taxon>
    </lineage>
</organism>
<evidence type="ECO:0000256" key="11">
    <source>
        <dbReference type="ARBA" id="ARBA00023004"/>
    </source>
</evidence>
<keyword evidence="17" id="KW-1185">Reference proteome</keyword>
<dbReference type="eggNOG" id="KOG0157">
    <property type="taxonomic scope" value="Eukaryota"/>
</dbReference>
<evidence type="ECO:0000256" key="13">
    <source>
        <dbReference type="ARBA" id="ARBA00023136"/>
    </source>
</evidence>
<dbReference type="OMA" id="LVYLFWE"/>
<dbReference type="GO" id="GO:0005506">
    <property type="term" value="F:iron ion binding"/>
    <property type="evidence" value="ECO:0007669"/>
    <property type="project" value="InterPro"/>
</dbReference>
<protein>
    <submittedName>
        <fullName evidence="16">Cytochrome P450-like protein</fullName>
    </submittedName>
</protein>
<name>D6WZG1_TRICA</name>
<evidence type="ECO:0000256" key="2">
    <source>
        <dbReference type="ARBA" id="ARBA00003690"/>
    </source>
</evidence>
<dbReference type="GO" id="GO:0016705">
    <property type="term" value="F:oxidoreductase activity, acting on paired donors, with incorporation or reduction of molecular oxygen"/>
    <property type="evidence" value="ECO:0007669"/>
    <property type="project" value="InterPro"/>
</dbReference>
<evidence type="ECO:0000256" key="12">
    <source>
        <dbReference type="ARBA" id="ARBA00023033"/>
    </source>
</evidence>
<dbReference type="PANTHER" id="PTHR24291:SF189">
    <property type="entry name" value="CYTOCHROME P450 4C3-RELATED"/>
    <property type="match status" value="1"/>
</dbReference>
<comment type="similarity">
    <text evidence="5 15">Belongs to the cytochrome P450 family.</text>
</comment>
<dbReference type="Pfam" id="PF00067">
    <property type="entry name" value="p450"/>
    <property type="match status" value="1"/>
</dbReference>
<accession>D6WZG1</accession>
<evidence type="ECO:0000256" key="5">
    <source>
        <dbReference type="ARBA" id="ARBA00010617"/>
    </source>
</evidence>
<dbReference type="InterPro" id="IPR002401">
    <property type="entry name" value="Cyt_P450_E_grp-I"/>
</dbReference>
<keyword evidence="9" id="KW-0492">Microsome</keyword>
<dbReference type="PRINTS" id="PR00385">
    <property type="entry name" value="P450"/>
</dbReference>
<dbReference type="PANTHER" id="PTHR24291">
    <property type="entry name" value="CYTOCHROME P450 FAMILY 4"/>
    <property type="match status" value="1"/>
</dbReference>
<sequence>MLSFYLLLTGVGLILLLQTWRFFRKYFKNKTILKKIRGPPETPIFGHMYIFTQDPDLLFSRIRKYSREYYPIFRFSALYVDIVNFLEPNDIELILSTTKHLSKSKIYTFLNNWLGTGLLTSTGAKWHQRRKILTPAFHFNILQQFLNIFNDETEKLVLRLGEDCGRTIDVVPPVTNFTLQSIAETAMGLSNINELTQKEYKKAIYKIGHIFLKRLSKPWYRLDAIYNYSKLAEEENATVKILHDFSNGIISEREKERTTNLSQNLASYSKKKRMAMLDLLLAAKNEGADIDYEGIREEVDTFMFEGHDTTSMAISFILLTLANLQDVQTKVREEILSVVGKEKIPTYNDLQELKYTERCIKETLRLFPSVPFISRYASEDFVTKTGYTIPEGTVLHIHIFDLHRNAEIYPDPLKFDPDRFLPEKVNERHPFAYIPFSAGPRNCIGQKFAFLELKTVLCGILRKFKLEKVDDMYEIEFRPDLVLRPKNDVKVRIEKL</sequence>
<comment type="cofactor">
    <cofactor evidence="1 14">
        <name>heme</name>
        <dbReference type="ChEBI" id="CHEBI:30413"/>
    </cofactor>
</comment>
<dbReference type="InterPro" id="IPR050196">
    <property type="entry name" value="Cytochrome_P450_Monoox"/>
</dbReference>
<evidence type="ECO:0000256" key="3">
    <source>
        <dbReference type="ARBA" id="ARBA00004174"/>
    </source>
</evidence>
<dbReference type="PRINTS" id="PR00463">
    <property type="entry name" value="EP450I"/>
</dbReference>
<dbReference type="InterPro" id="IPR001128">
    <property type="entry name" value="Cyt_P450"/>
</dbReference>
<reference evidence="16 17" key="1">
    <citation type="journal article" date="2008" name="Nature">
        <title>The genome of the model beetle and pest Tribolium castaneum.</title>
        <authorList>
            <consortium name="Tribolium Genome Sequencing Consortium"/>
            <person name="Richards S."/>
            <person name="Gibbs R.A."/>
            <person name="Weinstock G.M."/>
            <person name="Brown S.J."/>
            <person name="Denell R."/>
            <person name="Beeman R.W."/>
            <person name="Gibbs R."/>
            <person name="Beeman R.W."/>
            <person name="Brown S.J."/>
            <person name="Bucher G."/>
            <person name="Friedrich M."/>
            <person name="Grimmelikhuijzen C.J."/>
            <person name="Klingler M."/>
            <person name="Lorenzen M."/>
            <person name="Richards S."/>
            <person name="Roth S."/>
            <person name="Schroder R."/>
            <person name="Tautz D."/>
            <person name="Zdobnov E.M."/>
            <person name="Muzny D."/>
            <person name="Gibbs R.A."/>
            <person name="Weinstock G.M."/>
            <person name="Attaway T."/>
            <person name="Bell S."/>
            <person name="Buhay C.J."/>
            <person name="Chandrabose M.N."/>
            <person name="Chavez D."/>
            <person name="Clerk-Blankenburg K.P."/>
            <person name="Cree A."/>
            <person name="Dao M."/>
            <person name="Davis C."/>
            <person name="Chacko J."/>
            <person name="Dinh H."/>
            <person name="Dugan-Rocha S."/>
            <person name="Fowler G."/>
            <person name="Garner T.T."/>
            <person name="Garnes J."/>
            <person name="Gnirke A."/>
            <person name="Hawes A."/>
            <person name="Hernandez J."/>
            <person name="Hines S."/>
            <person name="Holder M."/>
            <person name="Hume J."/>
            <person name="Jhangiani S.N."/>
            <person name="Joshi V."/>
            <person name="Khan Z.M."/>
            <person name="Jackson L."/>
            <person name="Kovar C."/>
            <person name="Kowis A."/>
            <person name="Lee S."/>
            <person name="Lewis L.R."/>
            <person name="Margolis J."/>
            <person name="Morgan M."/>
            <person name="Nazareth L.V."/>
            <person name="Nguyen N."/>
            <person name="Okwuonu G."/>
            <person name="Parker D."/>
            <person name="Richards S."/>
            <person name="Ruiz S.J."/>
            <person name="Santibanez J."/>
            <person name="Savard J."/>
            <person name="Scherer S.E."/>
            <person name="Schneider B."/>
            <person name="Sodergren E."/>
            <person name="Tautz D."/>
            <person name="Vattahil S."/>
            <person name="Villasana D."/>
            <person name="White C.S."/>
            <person name="Wright R."/>
            <person name="Park Y."/>
            <person name="Beeman R.W."/>
            <person name="Lord J."/>
            <person name="Oppert B."/>
            <person name="Lorenzen M."/>
            <person name="Brown S."/>
            <person name="Wang L."/>
            <person name="Savard J."/>
            <person name="Tautz D."/>
            <person name="Richards S."/>
            <person name="Weinstock G."/>
            <person name="Gibbs R.A."/>
            <person name="Liu Y."/>
            <person name="Worley K."/>
            <person name="Weinstock G."/>
            <person name="Elsik C.G."/>
            <person name="Reese J.T."/>
            <person name="Elhaik E."/>
            <person name="Landan G."/>
            <person name="Graur D."/>
            <person name="Arensburger P."/>
            <person name="Atkinson P."/>
            <person name="Beeman R.W."/>
            <person name="Beidler J."/>
            <person name="Brown S.J."/>
            <person name="Demuth J.P."/>
            <person name="Drury D.W."/>
            <person name="Du Y.Z."/>
            <person name="Fujiwara H."/>
            <person name="Lorenzen M."/>
            <person name="Maselli V."/>
            <person name="Osanai M."/>
            <person name="Park Y."/>
            <person name="Robertson H.M."/>
            <person name="Tu Z."/>
            <person name="Wang J.J."/>
            <person name="Wang S."/>
            <person name="Richards S."/>
            <person name="Song H."/>
            <person name="Zhang L."/>
            <person name="Sodergren E."/>
            <person name="Werner D."/>
            <person name="Stanke M."/>
            <person name="Morgenstern B."/>
            <person name="Solovyev V."/>
            <person name="Kosarev P."/>
            <person name="Brown G."/>
            <person name="Chen H.C."/>
            <person name="Ermolaeva O."/>
            <person name="Hlavina W."/>
            <person name="Kapustin Y."/>
            <person name="Kiryutin B."/>
            <person name="Kitts P."/>
            <person name="Maglott D."/>
            <person name="Pruitt K."/>
            <person name="Sapojnikov V."/>
            <person name="Souvorov A."/>
            <person name="Mackey A.J."/>
            <person name="Waterhouse R.M."/>
            <person name="Wyder S."/>
            <person name="Zdobnov E.M."/>
            <person name="Zdobnov E.M."/>
            <person name="Wyder S."/>
            <person name="Kriventseva E.V."/>
            <person name="Kadowaki T."/>
            <person name="Bork P."/>
            <person name="Aranda M."/>
            <person name="Bao R."/>
            <person name="Beermann A."/>
            <person name="Berns N."/>
            <person name="Bolognesi R."/>
            <person name="Bonneton F."/>
            <person name="Bopp D."/>
            <person name="Brown S.J."/>
            <person name="Bucher G."/>
            <person name="Butts T."/>
            <person name="Chaumot A."/>
            <person name="Denell R.E."/>
            <person name="Ferrier D.E."/>
            <person name="Friedrich M."/>
            <person name="Gordon C.M."/>
            <person name="Jindra M."/>
            <person name="Klingler M."/>
            <person name="Lan Q."/>
            <person name="Lattorff H.M."/>
            <person name="Laudet V."/>
            <person name="von Levetsow C."/>
            <person name="Liu Z."/>
            <person name="Lutz R."/>
            <person name="Lynch J.A."/>
            <person name="da Fonseca R.N."/>
            <person name="Posnien N."/>
            <person name="Reuter R."/>
            <person name="Roth S."/>
            <person name="Savard J."/>
            <person name="Schinko J.B."/>
            <person name="Schmitt C."/>
            <person name="Schoppmeier M."/>
            <person name="Schroder R."/>
            <person name="Shippy T.D."/>
            <person name="Simonnet F."/>
            <person name="Marques-Souza H."/>
            <person name="Tautz D."/>
            <person name="Tomoyasu Y."/>
            <person name="Trauner J."/>
            <person name="Van der Zee M."/>
            <person name="Vervoort M."/>
            <person name="Wittkopp N."/>
            <person name="Wimmer E.A."/>
            <person name="Yang X."/>
            <person name="Jones A.K."/>
            <person name="Sattelle D.B."/>
            <person name="Ebert P.R."/>
            <person name="Nelson D."/>
            <person name="Scott J.G."/>
            <person name="Beeman R.W."/>
            <person name="Muthukrishnan S."/>
            <person name="Kramer K.J."/>
            <person name="Arakane Y."/>
            <person name="Beeman R.W."/>
            <person name="Zhu Q."/>
            <person name="Hogenkamp D."/>
            <person name="Dixit R."/>
            <person name="Oppert B."/>
            <person name="Jiang H."/>
            <person name="Zou Z."/>
            <person name="Marshall J."/>
            <person name="Elpidina E."/>
            <person name="Vinokurov K."/>
            <person name="Oppert C."/>
            <person name="Zou Z."/>
            <person name="Evans J."/>
            <person name="Lu Z."/>
            <person name="Zhao P."/>
            <person name="Sumathipala N."/>
            <person name="Altincicek B."/>
            <person name="Vilcinskas A."/>
            <person name="Williams M."/>
            <person name="Hultmark D."/>
            <person name="Hetru C."/>
            <person name="Jiang H."/>
            <person name="Grimmelikhuijzen C.J."/>
            <person name="Hauser F."/>
            <person name="Cazzamali G."/>
            <person name="Williamson M."/>
            <person name="Park Y."/>
            <person name="Li B."/>
            <person name="Tanaka Y."/>
            <person name="Predel R."/>
            <person name="Neupert S."/>
            <person name="Schachtner J."/>
            <person name="Verleyen P."/>
            <person name="Raible F."/>
            <person name="Bork P."/>
            <person name="Friedrich M."/>
            <person name="Walden K.K."/>
            <person name="Robertson H.M."/>
            <person name="Angeli S."/>
            <person name="Foret S."/>
            <person name="Bucher G."/>
            <person name="Schuetz S."/>
            <person name="Maleszka R."/>
            <person name="Wimmer E.A."/>
            <person name="Beeman R.W."/>
            <person name="Lorenzen M."/>
            <person name="Tomoyasu Y."/>
            <person name="Miller S.C."/>
            <person name="Grossmann D."/>
            <person name="Bucher G."/>
        </authorList>
    </citation>
    <scope>NUCLEOTIDE SEQUENCE [LARGE SCALE GENOMIC DNA]</scope>
    <source>
        <strain evidence="16 17">Georgia GA2</strain>
    </source>
</reference>
<keyword evidence="13" id="KW-0472">Membrane</keyword>
<dbReference type="Gene3D" id="1.10.630.10">
    <property type="entry name" value="Cytochrome P450"/>
    <property type="match status" value="1"/>
</dbReference>
<gene>
    <name evidence="16" type="primary">AUGUSTUS-3.0.2_12662</name>
    <name evidence="16" type="ORF">TcasGA2_TC012662</name>
</gene>
<dbReference type="EMBL" id="KQ971372">
    <property type="protein sequence ID" value="EFA10781.1"/>
    <property type="molecule type" value="Genomic_DNA"/>
</dbReference>
<dbReference type="OrthoDB" id="1470350at2759"/>
<dbReference type="Proteomes" id="UP000007266">
    <property type="component" value="Linkage group 9"/>
</dbReference>
<evidence type="ECO:0000256" key="7">
    <source>
        <dbReference type="ARBA" id="ARBA00022723"/>
    </source>
</evidence>
<evidence type="ECO:0000256" key="14">
    <source>
        <dbReference type="PIRSR" id="PIRSR602401-1"/>
    </source>
</evidence>
<comment type="subcellular location">
    <subcellularLocation>
        <location evidence="4">Endoplasmic reticulum membrane</location>
        <topology evidence="4">Peripheral membrane protein</topology>
    </subcellularLocation>
    <subcellularLocation>
        <location evidence="3">Microsome membrane</location>
        <topology evidence="3">Peripheral membrane protein</topology>
    </subcellularLocation>
</comment>
<evidence type="ECO:0000256" key="15">
    <source>
        <dbReference type="RuleBase" id="RU000461"/>
    </source>
</evidence>
<keyword evidence="7 14" id="KW-0479">Metal-binding</keyword>
<keyword evidence="11 14" id="KW-0408">Iron</keyword>
<evidence type="ECO:0000256" key="4">
    <source>
        <dbReference type="ARBA" id="ARBA00004406"/>
    </source>
</evidence>
<comment type="function">
    <text evidence="2">May be involved in the metabolism of insect hormones and in the breakdown of synthetic insecticides.</text>
</comment>
<dbReference type="GO" id="GO:0004497">
    <property type="term" value="F:monooxygenase activity"/>
    <property type="evidence" value="ECO:0007669"/>
    <property type="project" value="UniProtKB-KW"/>
</dbReference>
<evidence type="ECO:0000256" key="6">
    <source>
        <dbReference type="ARBA" id="ARBA00022617"/>
    </source>
</evidence>
<feature type="binding site" description="axial binding residue" evidence="14">
    <location>
        <position position="443"/>
    </location>
    <ligand>
        <name>heme</name>
        <dbReference type="ChEBI" id="CHEBI:30413"/>
    </ligand>
    <ligandPart>
        <name>Fe</name>
        <dbReference type="ChEBI" id="CHEBI:18248"/>
    </ligandPart>
</feature>
<dbReference type="PROSITE" id="PS00086">
    <property type="entry name" value="CYTOCHROME_P450"/>
    <property type="match status" value="1"/>
</dbReference>
<dbReference type="STRING" id="7070.D6WZG1"/>
<keyword evidence="12 15" id="KW-0503">Monooxygenase</keyword>
<evidence type="ECO:0000256" key="8">
    <source>
        <dbReference type="ARBA" id="ARBA00022824"/>
    </source>
</evidence>
<evidence type="ECO:0000256" key="9">
    <source>
        <dbReference type="ARBA" id="ARBA00022848"/>
    </source>
</evidence>